<evidence type="ECO:0000256" key="3">
    <source>
        <dbReference type="ARBA" id="ARBA00022801"/>
    </source>
</evidence>
<evidence type="ECO:0000259" key="9">
    <source>
        <dbReference type="Pfam" id="PF16875"/>
    </source>
</evidence>
<dbReference type="Gene3D" id="3.20.20.70">
    <property type="entry name" value="Aldolase class I"/>
    <property type="match status" value="1"/>
</dbReference>
<dbReference type="GO" id="GO:0004557">
    <property type="term" value="F:alpha-galactosidase activity"/>
    <property type="evidence" value="ECO:0007669"/>
    <property type="project" value="UniProtKB-UniRule"/>
</dbReference>
<dbReference type="InterPro" id="IPR002252">
    <property type="entry name" value="Glyco_hydro_36"/>
</dbReference>
<keyword evidence="4 5" id="KW-0326">Glycosidase</keyword>
<dbReference type="FunFam" id="3.20.20.70:FF:000118">
    <property type="entry name" value="Alpha-galactosidase"/>
    <property type="match status" value="1"/>
</dbReference>
<feature type="binding site" evidence="7">
    <location>
        <position position="189"/>
    </location>
    <ligand>
        <name>substrate</name>
    </ligand>
</feature>
<dbReference type="CDD" id="cd14791">
    <property type="entry name" value="GH36"/>
    <property type="match status" value="1"/>
</dbReference>
<dbReference type="AlphaFoldDB" id="A0A5C5BDE3"/>
<evidence type="ECO:0000313" key="10">
    <source>
        <dbReference type="EMBL" id="TNU76445.1"/>
    </source>
</evidence>
<dbReference type="Pfam" id="PF16874">
    <property type="entry name" value="Glyco_hydro_36C"/>
    <property type="match status" value="1"/>
</dbReference>
<dbReference type="Gene3D" id="2.60.40.1180">
    <property type="entry name" value="Golgi alpha-mannosidase II"/>
    <property type="match status" value="1"/>
</dbReference>
<dbReference type="PIRSF" id="PIRSF005536">
    <property type="entry name" value="Agal"/>
    <property type="match status" value="1"/>
</dbReference>
<keyword evidence="3 5" id="KW-0378">Hydrolase</keyword>
<protein>
    <recommendedName>
        <fullName evidence="2 5">Alpha-galactosidase</fullName>
        <ecNumber evidence="2 5">3.2.1.22</ecNumber>
    </recommendedName>
</protein>
<feature type="domain" description="Glycosyl hydrolase family 36 N-terminal" evidence="9">
    <location>
        <begin position="27"/>
        <end position="274"/>
    </location>
</feature>
<gene>
    <name evidence="10" type="ORF">FH969_03485</name>
</gene>
<evidence type="ECO:0000256" key="6">
    <source>
        <dbReference type="PIRSR" id="PIRSR005536-1"/>
    </source>
</evidence>
<dbReference type="Proteomes" id="UP000313849">
    <property type="component" value="Unassembled WGS sequence"/>
</dbReference>
<dbReference type="InterPro" id="IPR038417">
    <property type="entry name" value="Alpga-gal_N_sf"/>
</dbReference>
<proteinExistence type="inferred from homology"/>
<dbReference type="SUPFAM" id="SSF51445">
    <property type="entry name" value="(Trans)glycosidases"/>
    <property type="match status" value="1"/>
</dbReference>
<dbReference type="InterPro" id="IPR031705">
    <property type="entry name" value="Glyco_hydro_36_C"/>
</dbReference>
<feature type="binding site" evidence="7">
    <location>
        <begin position="462"/>
        <end position="466"/>
    </location>
    <ligand>
        <name>substrate</name>
    </ligand>
</feature>
<dbReference type="Pfam" id="PF02065">
    <property type="entry name" value="Melibiase"/>
    <property type="match status" value="1"/>
</dbReference>
<dbReference type="EMBL" id="VENP01000007">
    <property type="protein sequence ID" value="TNU76445.1"/>
    <property type="molecule type" value="Genomic_DNA"/>
</dbReference>
<dbReference type="OrthoDB" id="9758822at2"/>
<feature type="domain" description="Glycosyl hydrolase family 36 C-terminal" evidence="8">
    <location>
        <begin position="631"/>
        <end position="733"/>
    </location>
</feature>
<organism evidence="10 11">
    <name type="scientific">Miniimonas arenae</name>
    <dbReference type="NCBI Taxonomy" id="676201"/>
    <lineage>
        <taxon>Bacteria</taxon>
        <taxon>Bacillati</taxon>
        <taxon>Actinomycetota</taxon>
        <taxon>Actinomycetes</taxon>
        <taxon>Micrococcales</taxon>
        <taxon>Beutenbergiaceae</taxon>
        <taxon>Miniimonas</taxon>
    </lineage>
</organism>
<feature type="binding site" evidence="7">
    <location>
        <position position="429"/>
    </location>
    <ligand>
        <name>substrate</name>
    </ligand>
</feature>
<dbReference type="Gene3D" id="2.70.98.60">
    <property type="entry name" value="alpha-galactosidase from lactobacil brevis"/>
    <property type="match status" value="1"/>
</dbReference>
<dbReference type="InterPro" id="IPR050985">
    <property type="entry name" value="Alpha-glycosidase_related"/>
</dbReference>
<dbReference type="InterPro" id="IPR000111">
    <property type="entry name" value="Glyco_hydro_27/36_CS"/>
</dbReference>
<evidence type="ECO:0000256" key="2">
    <source>
        <dbReference type="ARBA" id="ARBA00012755"/>
    </source>
</evidence>
<evidence type="ECO:0000256" key="7">
    <source>
        <dbReference type="PIRSR" id="PIRSR005536-2"/>
    </source>
</evidence>
<dbReference type="InterPro" id="IPR031704">
    <property type="entry name" value="Glyco_hydro_36_N"/>
</dbReference>
<dbReference type="GO" id="GO:0016052">
    <property type="term" value="P:carbohydrate catabolic process"/>
    <property type="evidence" value="ECO:0007669"/>
    <property type="project" value="InterPro"/>
</dbReference>
<evidence type="ECO:0000313" key="11">
    <source>
        <dbReference type="Proteomes" id="UP000313849"/>
    </source>
</evidence>
<feature type="active site" description="Nucleophile" evidence="6">
    <location>
        <position position="464"/>
    </location>
</feature>
<comment type="catalytic activity">
    <reaction evidence="1 5">
        <text>Hydrolysis of terminal, non-reducing alpha-D-galactose residues in alpha-D-galactosides, including galactose oligosaccharides, galactomannans and galactolipids.</text>
        <dbReference type="EC" id="3.2.1.22"/>
    </reaction>
</comment>
<dbReference type="PROSITE" id="PS00512">
    <property type="entry name" value="ALPHA_GALACTOSIDASE"/>
    <property type="match status" value="1"/>
</dbReference>
<sequence>MSKPVNAYLHLHAEGVGVVIDLAEGRLPAVLHWGADLGALTVADAQTLALTGVHVIAPNIVDEPVRVALLPEARTGWLGRPGISGSRGGRDWSPAFTTTALVIDGVDQDANGETPVLLERGTAEATVLAVDDVAGLALELRIGLTPGGLLRTRALLRNTGADAYQLDDLVLAYPVPPVARELLDLAGQWGRERSPQRRALTVGTHLREGRRGRTGADAATVLHAGTPSFSFGSGEVWGVHIAWSGNHTHLAERLSTGEQVLGGGELLLPGEVVLAPGEHYSSPWLYGSYGEGLDGVAHRFHRYLRSRPQHPDVERPVTINVWEAVYFDHRLPPLLELAEIAASLGVERFVLDDGWFGSRRDDYSGLGDWTVSADVWPDGLHPLVDRVKDLGMQFGLWFEPEMVNLDSDVARAHPDWVLATGGRMPVPSRHQQVLDLGNPDAYAYIRDAIVAMLAEYRIDYIKWDHNRDLVDAGSGPAGRPGVHAQTLAVYRLMDEIRAAHPGLEIEACASGGARVDLGILERTDRVWVSDCIDPLERQQMLRWSGQLLPPELLGSHIASGVSHTTGRSHDLDFRAATALFGHLGIEWDLRRASERERAELAEWIAFYKRERGLLLRGDLVRVDFPNASLTASGVVSPDRSRAIYSFASVATHETALLGRLRFPGLDPDRRYRVAPVLVGSAPSGLLPPQWWGVERDHSAYLADLHEGHAPRLRQVGEHLGVELPGSVLVHTGLVDARVNPDHVLLYSAEAVD</sequence>
<evidence type="ECO:0000256" key="4">
    <source>
        <dbReference type="ARBA" id="ARBA00023295"/>
    </source>
</evidence>
<dbReference type="EC" id="3.2.1.22" evidence="2 5"/>
<reference evidence="10 11" key="1">
    <citation type="submission" date="2019-06" db="EMBL/GenBank/DDBJ databases">
        <title>Draft genome sequence of Miniimonas arenae KCTC 19750T isolated from sea sand.</title>
        <authorList>
            <person name="Park S.-J."/>
        </authorList>
    </citation>
    <scope>NUCLEOTIDE SEQUENCE [LARGE SCALE GENOMIC DNA]</scope>
    <source>
        <strain evidence="10 11">KCTC 19750</strain>
    </source>
</reference>
<dbReference type="RefSeq" id="WP_139986135.1">
    <property type="nucleotide sequence ID" value="NZ_VENP01000007.1"/>
</dbReference>
<dbReference type="Pfam" id="PF16875">
    <property type="entry name" value="Glyco_hydro_36N"/>
    <property type="match status" value="1"/>
</dbReference>
<feature type="active site" description="Proton donor" evidence="6">
    <location>
        <position position="530"/>
    </location>
</feature>
<feature type="binding site" evidence="7">
    <location>
        <position position="530"/>
    </location>
    <ligand>
        <name>substrate</name>
    </ligand>
</feature>
<dbReference type="InterPro" id="IPR017853">
    <property type="entry name" value="GH"/>
</dbReference>
<dbReference type="InterPro" id="IPR013780">
    <property type="entry name" value="Glyco_hydro_b"/>
</dbReference>
<dbReference type="InterPro" id="IPR013785">
    <property type="entry name" value="Aldolase_TIM"/>
</dbReference>
<comment type="similarity">
    <text evidence="5">Belongs to the glycosyl hydrolase.</text>
</comment>
<dbReference type="PRINTS" id="PR00743">
    <property type="entry name" value="GLHYDRLASE36"/>
</dbReference>
<keyword evidence="11" id="KW-1185">Reference proteome</keyword>
<feature type="binding site" evidence="7">
    <location>
        <begin position="352"/>
        <end position="353"/>
    </location>
    <ligand>
        <name>substrate</name>
    </ligand>
</feature>
<evidence type="ECO:0000259" key="8">
    <source>
        <dbReference type="Pfam" id="PF16874"/>
    </source>
</evidence>
<evidence type="ECO:0000256" key="5">
    <source>
        <dbReference type="PIRNR" id="PIRNR005536"/>
    </source>
</evidence>
<accession>A0A5C5BDE3</accession>
<evidence type="ECO:0000256" key="1">
    <source>
        <dbReference type="ARBA" id="ARBA00001255"/>
    </source>
</evidence>
<dbReference type="PANTHER" id="PTHR43053">
    <property type="entry name" value="GLYCOSIDASE FAMILY 31"/>
    <property type="match status" value="1"/>
</dbReference>
<comment type="caution">
    <text evidence="10">The sequence shown here is derived from an EMBL/GenBank/DDBJ whole genome shotgun (WGS) entry which is preliminary data.</text>
</comment>
<name>A0A5C5BDE3_9MICO</name>
<feature type="binding site" evidence="7">
    <location>
        <position position="508"/>
    </location>
    <ligand>
        <name>substrate</name>
    </ligand>
</feature>
<dbReference type="PANTHER" id="PTHR43053:SF3">
    <property type="entry name" value="ALPHA-GALACTOSIDASE C-RELATED"/>
    <property type="match status" value="1"/>
</dbReference>